<dbReference type="InterPro" id="IPR040256">
    <property type="entry name" value="At4g02000-like"/>
</dbReference>
<reference evidence="4" key="1">
    <citation type="submission" date="2019-07" db="EMBL/GenBank/DDBJ databases">
        <title>De Novo Assembly of kiwifruit Actinidia rufa.</title>
        <authorList>
            <person name="Sugita-Konishi S."/>
            <person name="Sato K."/>
            <person name="Mori E."/>
            <person name="Abe Y."/>
            <person name="Kisaki G."/>
            <person name="Hamano K."/>
            <person name="Suezawa K."/>
            <person name="Otani M."/>
            <person name="Fukuda T."/>
            <person name="Manabe T."/>
            <person name="Gomi K."/>
            <person name="Tabuchi M."/>
            <person name="Akimitsu K."/>
            <person name="Kataoka I."/>
        </authorList>
    </citation>
    <scope>NUCLEOTIDE SEQUENCE [LARGE SCALE GENOMIC DNA]</scope>
    <source>
        <strain evidence="4">cv. Fuchu</strain>
    </source>
</reference>
<dbReference type="OrthoDB" id="1939300at2759"/>
<evidence type="ECO:0000313" key="3">
    <source>
        <dbReference type="EMBL" id="GFS34797.1"/>
    </source>
</evidence>
<protein>
    <recommendedName>
        <fullName evidence="2">DUF4283 domain-containing protein</fullName>
    </recommendedName>
</protein>
<feature type="compositionally biased region" description="Polar residues" evidence="1">
    <location>
        <begin position="100"/>
        <end position="112"/>
    </location>
</feature>
<feature type="compositionally biased region" description="Polar residues" evidence="1">
    <location>
        <begin position="442"/>
        <end position="457"/>
    </location>
</feature>
<evidence type="ECO:0000313" key="4">
    <source>
        <dbReference type="Proteomes" id="UP000585474"/>
    </source>
</evidence>
<feature type="compositionally biased region" description="Acidic residues" evidence="1">
    <location>
        <begin position="68"/>
        <end position="77"/>
    </location>
</feature>
<feature type="region of interest" description="Disordered" evidence="1">
    <location>
        <begin position="418"/>
        <end position="467"/>
    </location>
</feature>
<evidence type="ECO:0000256" key="1">
    <source>
        <dbReference type="SAM" id="MobiDB-lite"/>
    </source>
</evidence>
<feature type="compositionally biased region" description="Basic and acidic residues" evidence="1">
    <location>
        <begin position="31"/>
        <end position="40"/>
    </location>
</feature>
<comment type="caution">
    <text evidence="3">The sequence shown here is derived from an EMBL/GenBank/DDBJ whole genome shotgun (WGS) entry which is preliminary data.</text>
</comment>
<sequence length="532" mass="58747">MVRTKNKRKEGGEGPSSKLEEDPILTTELARSVKDSHEGGTKASSSLPIRHLVIDGRSLVVMFDDGDEADNAVDTDPPEVLSEASDQGTEGDPLEKYSDDISQSLGDGDPVSTQGKRALNQIVAPWKVHPNIIFHGSGWIVFQFSSIEDQDAVLDNGPYMIYGCPLLLKSMDKYFNFGKEEISTFPVWVQMRGVPFTLWNPMIFGKICSRLGRPIHMDKLTTQKERVTYARCLVEIDMEKKLVHSVDLLLPERGVHEQMIYYENLPKYCPLCKVVGHTKKNCKSITKPNNKAAEPNIESSDQGPRGAAGQPSSMVAKGGVQPAIQKEWVPKQPDPSKDNNASAVAISSLTMEIIPANQEREEDHPLSNEPTPLVLEQPLESNPNPPHEPNRESIPEPNLEPISEVQSLFIGLNPVNITEQIPESNPSPSPEPNREPILKSNLEPSSVSPLKQSQETYPMQPPSPQQLGGEIYIELANHIASKELRKQVNPNQRKNPSAGSLKWGEDLFGKTYAGSTPFIITHGFSLGTSTMF</sequence>
<dbReference type="Proteomes" id="UP000585474">
    <property type="component" value="Unassembled WGS sequence"/>
</dbReference>
<proteinExistence type="predicted"/>
<feature type="region of interest" description="Disordered" evidence="1">
    <location>
        <begin position="283"/>
        <end position="320"/>
    </location>
</feature>
<dbReference type="AlphaFoldDB" id="A0A7J0DID3"/>
<feature type="region of interest" description="Disordered" evidence="1">
    <location>
        <begin position="1"/>
        <end position="46"/>
    </location>
</feature>
<dbReference type="PANTHER" id="PTHR31286:SF180">
    <property type="entry name" value="OS10G0362600 PROTEIN"/>
    <property type="match status" value="1"/>
</dbReference>
<dbReference type="PANTHER" id="PTHR31286">
    <property type="entry name" value="GLYCINE-RICH CELL WALL STRUCTURAL PROTEIN 1.8-LIKE"/>
    <property type="match status" value="1"/>
</dbReference>
<organism evidence="3 4">
    <name type="scientific">Actinidia rufa</name>
    <dbReference type="NCBI Taxonomy" id="165716"/>
    <lineage>
        <taxon>Eukaryota</taxon>
        <taxon>Viridiplantae</taxon>
        <taxon>Streptophyta</taxon>
        <taxon>Embryophyta</taxon>
        <taxon>Tracheophyta</taxon>
        <taxon>Spermatophyta</taxon>
        <taxon>Magnoliopsida</taxon>
        <taxon>eudicotyledons</taxon>
        <taxon>Gunneridae</taxon>
        <taxon>Pentapetalae</taxon>
        <taxon>asterids</taxon>
        <taxon>Ericales</taxon>
        <taxon>Actinidiaceae</taxon>
        <taxon>Actinidia</taxon>
    </lineage>
</organism>
<dbReference type="EMBL" id="BJWL01000216">
    <property type="protein sequence ID" value="GFS34797.1"/>
    <property type="molecule type" value="Genomic_DNA"/>
</dbReference>
<feature type="region of interest" description="Disordered" evidence="1">
    <location>
        <begin position="68"/>
        <end position="112"/>
    </location>
</feature>
<dbReference type="Pfam" id="PF14111">
    <property type="entry name" value="DUF4283"/>
    <property type="match status" value="1"/>
</dbReference>
<accession>A0A7J0DID3</accession>
<keyword evidence="4" id="KW-1185">Reference proteome</keyword>
<name>A0A7J0DID3_9ERIC</name>
<feature type="region of interest" description="Disordered" evidence="1">
    <location>
        <begin position="360"/>
        <end position="398"/>
    </location>
</feature>
<evidence type="ECO:0000259" key="2">
    <source>
        <dbReference type="Pfam" id="PF14111"/>
    </source>
</evidence>
<dbReference type="InterPro" id="IPR025558">
    <property type="entry name" value="DUF4283"/>
</dbReference>
<feature type="domain" description="DUF4283" evidence="2">
    <location>
        <begin position="125"/>
        <end position="177"/>
    </location>
</feature>
<gene>
    <name evidence="3" type="ORF">Acr_00g0036050</name>
</gene>